<organism evidence="3 4">
    <name type="scientific">Zymoseptoria brevis</name>
    <dbReference type="NCBI Taxonomy" id="1047168"/>
    <lineage>
        <taxon>Eukaryota</taxon>
        <taxon>Fungi</taxon>
        <taxon>Dikarya</taxon>
        <taxon>Ascomycota</taxon>
        <taxon>Pezizomycotina</taxon>
        <taxon>Dothideomycetes</taxon>
        <taxon>Dothideomycetidae</taxon>
        <taxon>Mycosphaerellales</taxon>
        <taxon>Mycosphaerellaceae</taxon>
        <taxon>Zymoseptoria</taxon>
    </lineage>
</organism>
<sequence length="216" mass="24485">MGWTSFVLTVLRFVLWLKNTPIGRFAGTLAEAIKQSASKGQTKQSSSRLLNLPPELRIAIWEFAVTDDAQCIPVNATGYARPKLLDTCKQVRLEALGLFYLSNHFHFDIRGYDDSLLLKFAEPLKAMNIRAYLTKTRFPTRTPGWDGLMRWLENLHTGRHWLSLANSKAPGSAACLLVKGLFVTARALREVEWNRLKEILESMRPALVALDARWAE</sequence>
<gene>
    <name evidence="3" type="ORF">TI39_contig350g00032</name>
</gene>
<dbReference type="InterPro" id="IPR038883">
    <property type="entry name" value="AN11006-like"/>
</dbReference>
<dbReference type="PANTHER" id="PTHR42085:SF1">
    <property type="entry name" value="F-BOX DOMAIN-CONTAINING PROTEIN"/>
    <property type="match status" value="1"/>
</dbReference>
<dbReference type="OrthoDB" id="62952at2759"/>
<evidence type="ECO:0000256" key="1">
    <source>
        <dbReference type="SAM" id="SignalP"/>
    </source>
</evidence>
<reference evidence="3 4" key="1">
    <citation type="submission" date="2015-03" db="EMBL/GenBank/DDBJ databases">
        <title>RNA-seq based gene annotation and comparative genomics of four Zymoseptoria species reveal species-specific pathogenicity related genes and transposable element activity.</title>
        <authorList>
            <person name="Grandaubert J."/>
            <person name="Bhattacharyya A."/>
            <person name="Stukenbrock E.H."/>
        </authorList>
    </citation>
    <scope>NUCLEOTIDE SEQUENCE [LARGE SCALE GENOMIC DNA]</scope>
    <source>
        <strain evidence="3 4">Zb18110</strain>
    </source>
</reference>
<dbReference type="InterPro" id="IPR045518">
    <property type="entry name" value="2EXR"/>
</dbReference>
<comment type="caution">
    <text evidence="3">The sequence shown here is derived from an EMBL/GenBank/DDBJ whole genome shotgun (WGS) entry which is preliminary data.</text>
</comment>
<accession>A0A0F4GRZ8</accession>
<keyword evidence="4" id="KW-1185">Reference proteome</keyword>
<dbReference type="EMBL" id="LAFY01000342">
    <property type="protein sequence ID" value="KJX99822.1"/>
    <property type="molecule type" value="Genomic_DNA"/>
</dbReference>
<dbReference type="PANTHER" id="PTHR42085">
    <property type="entry name" value="F-BOX DOMAIN-CONTAINING PROTEIN"/>
    <property type="match status" value="1"/>
</dbReference>
<proteinExistence type="predicted"/>
<feature type="signal peptide" evidence="1">
    <location>
        <begin position="1"/>
        <end position="16"/>
    </location>
</feature>
<dbReference type="AlphaFoldDB" id="A0A0F4GRZ8"/>
<evidence type="ECO:0000313" key="3">
    <source>
        <dbReference type="EMBL" id="KJX99822.1"/>
    </source>
</evidence>
<name>A0A0F4GRZ8_9PEZI</name>
<protein>
    <recommendedName>
        <fullName evidence="2">2EXR domain-containing protein</fullName>
    </recommendedName>
</protein>
<keyword evidence="1" id="KW-0732">Signal</keyword>
<feature type="domain" description="2EXR" evidence="2">
    <location>
        <begin position="51"/>
        <end position="101"/>
    </location>
</feature>
<evidence type="ECO:0000259" key="2">
    <source>
        <dbReference type="Pfam" id="PF20150"/>
    </source>
</evidence>
<feature type="chain" id="PRO_5002468778" description="2EXR domain-containing protein" evidence="1">
    <location>
        <begin position="17"/>
        <end position="216"/>
    </location>
</feature>
<dbReference type="Pfam" id="PF20150">
    <property type="entry name" value="2EXR"/>
    <property type="match status" value="1"/>
</dbReference>
<evidence type="ECO:0000313" key="4">
    <source>
        <dbReference type="Proteomes" id="UP000033647"/>
    </source>
</evidence>
<dbReference type="Proteomes" id="UP000033647">
    <property type="component" value="Unassembled WGS sequence"/>
</dbReference>